<name>A0A172TWN0_9BACT</name>
<gene>
    <name evidence="2" type="ORF">SY85_14260</name>
</gene>
<organism evidence="2 3">
    <name type="scientific">Flavisolibacter tropicus</name>
    <dbReference type="NCBI Taxonomy" id="1492898"/>
    <lineage>
        <taxon>Bacteria</taxon>
        <taxon>Pseudomonadati</taxon>
        <taxon>Bacteroidota</taxon>
        <taxon>Chitinophagia</taxon>
        <taxon>Chitinophagales</taxon>
        <taxon>Chitinophagaceae</taxon>
        <taxon>Flavisolibacter</taxon>
    </lineage>
</organism>
<protein>
    <submittedName>
        <fullName evidence="2">Uncharacterized protein</fullName>
    </submittedName>
</protein>
<sequence length="642" mass="70406">MKSYAPFRLLLSFFCFAALACHKKDKPQNPEEQLAENRKADAAHNNSITPGVGNVFYTDKLTPNATNQLVFKIAYNNDTLAGYGKINSSGQLQYLTSTVLAKKGNTELLVTELFPEVSKSRMYTILNGIKGSIVVEMNHISGTRVAMSVLDLDWATGTSKVIKESYFENGKPTANYSSFKLTGEGGNRVYNCAEPQPSDDISKSVDNSLDYFQCGGHAYDTYPALQAVKTAITSAIESMKNAGQTFQSKLDQLNALQANYSYLNSIFTSINDKISGYKFERTVLGGLLKQLEELINKLKAQLKPDVLLVPFEQASDLNYDEVTDNEIKLAFTLIDNKTKLPYTEQPVGVDMAFLIPGTNEAVHMESKFTSTVNGLVTFKLDPTTIPNYQAYTTLTAKYAFTSDDWTKSATKPITLYFIKPKLVLGSGGTVPFSFSFETGVKKTFKIVNEDGRAIVVNYNDVTLVNSNPKVNYALLKGTSDFELTLSTDELTDQTTTVDVFYKQKKLQTISATVTTACGDAPVINGITLDCASSGIRFNVSFTAGGSGIIPSGGSGWCDPAETCYPVRLYFLNPGATEWSIAYNGYSASMVSGTVNQGVVGIYIKNCLSGKSAAESLQAYYTGYRWRVELMNRCNKRSNIVEF</sequence>
<feature type="chain" id="PRO_5008001274" evidence="1">
    <location>
        <begin position="18"/>
        <end position="642"/>
    </location>
</feature>
<dbReference type="OrthoDB" id="620968at2"/>
<keyword evidence="1" id="KW-0732">Signal</keyword>
<evidence type="ECO:0000313" key="3">
    <source>
        <dbReference type="Proteomes" id="UP000077177"/>
    </source>
</evidence>
<accession>A0A172TWN0</accession>
<dbReference type="RefSeq" id="WP_066405589.1">
    <property type="nucleotide sequence ID" value="NZ_CP011390.1"/>
</dbReference>
<reference evidence="2 3" key="2">
    <citation type="journal article" date="2016" name="Int. J. Syst. Evol. Microbiol.">
        <title>Flavisolibacter tropicus sp. nov., isolated from tropical soil.</title>
        <authorList>
            <person name="Lee J.J."/>
            <person name="Kang M.S."/>
            <person name="Kim G.S."/>
            <person name="Lee C.S."/>
            <person name="Lim S."/>
            <person name="Lee J."/>
            <person name="Roh S.H."/>
            <person name="Kang H."/>
            <person name="Ha J.M."/>
            <person name="Bae S."/>
            <person name="Jung H.Y."/>
            <person name="Kim M.K."/>
        </authorList>
    </citation>
    <scope>NUCLEOTIDE SEQUENCE [LARGE SCALE GENOMIC DNA]</scope>
    <source>
        <strain evidence="2 3">LCS9</strain>
    </source>
</reference>
<reference evidence="3" key="1">
    <citation type="submission" date="2015-01" db="EMBL/GenBank/DDBJ databases">
        <title>Flavisolibacter sp./LCS9/ whole genome sequencing.</title>
        <authorList>
            <person name="Kim M.K."/>
            <person name="Srinivasan S."/>
            <person name="Lee J.-J."/>
        </authorList>
    </citation>
    <scope>NUCLEOTIDE SEQUENCE [LARGE SCALE GENOMIC DNA]</scope>
    <source>
        <strain evidence="3">LCS9</strain>
    </source>
</reference>
<dbReference type="AlphaFoldDB" id="A0A172TWN0"/>
<dbReference type="EMBL" id="CP011390">
    <property type="protein sequence ID" value="ANE51495.1"/>
    <property type="molecule type" value="Genomic_DNA"/>
</dbReference>
<evidence type="ECO:0000313" key="2">
    <source>
        <dbReference type="EMBL" id="ANE51495.1"/>
    </source>
</evidence>
<keyword evidence="3" id="KW-1185">Reference proteome</keyword>
<dbReference type="KEGG" id="fla:SY85_14260"/>
<evidence type="ECO:0000256" key="1">
    <source>
        <dbReference type="SAM" id="SignalP"/>
    </source>
</evidence>
<feature type="signal peptide" evidence="1">
    <location>
        <begin position="1"/>
        <end position="17"/>
    </location>
</feature>
<dbReference type="PROSITE" id="PS51257">
    <property type="entry name" value="PROKAR_LIPOPROTEIN"/>
    <property type="match status" value="1"/>
</dbReference>
<proteinExistence type="predicted"/>
<dbReference type="STRING" id="1492898.SY85_14260"/>
<dbReference type="Proteomes" id="UP000077177">
    <property type="component" value="Chromosome"/>
</dbReference>